<accession>A0A8S9JHS2</accession>
<dbReference type="EMBL" id="QGKW02001660">
    <property type="protein sequence ID" value="KAF2580947.1"/>
    <property type="molecule type" value="Genomic_DNA"/>
</dbReference>
<dbReference type="Proteomes" id="UP000712281">
    <property type="component" value="Unassembled WGS sequence"/>
</dbReference>
<dbReference type="AlphaFoldDB" id="A0A8S9JHS2"/>
<evidence type="ECO:0000313" key="1">
    <source>
        <dbReference type="EMBL" id="KAF2580947.1"/>
    </source>
</evidence>
<comment type="caution">
    <text evidence="1">The sequence shown here is derived from an EMBL/GenBank/DDBJ whole genome shotgun (WGS) entry which is preliminary data.</text>
</comment>
<sequence>MPVTSQTIYTASELNLIKESNYLLKECAAQTHVWKPGDYSIHLRAVGEFLPCTSSHRIKMNPLFVNLPYKDAFTLGVIKDQRLFPLLFRHDLENRDYPDIKGDPKDAFLSAQTHKIQGEKKTSIHGQILHQLSPTTGTTPDSERRPEALGRVYNTRTFVHVHCGMDQEIVGYPDFPVTEGNSEPLRCIVTWKQLMFGFMSGVNITDITTQLKQTDDDLLALRDSKGNTQVQPDLFKYKKWVVWVGLREYASAIGSWIKPSR</sequence>
<protein>
    <submittedName>
        <fullName evidence="1">Uncharacterized protein</fullName>
    </submittedName>
</protein>
<evidence type="ECO:0000313" key="2">
    <source>
        <dbReference type="Proteomes" id="UP000712281"/>
    </source>
</evidence>
<organism evidence="1 2">
    <name type="scientific">Brassica cretica</name>
    <name type="common">Mustard</name>
    <dbReference type="NCBI Taxonomy" id="69181"/>
    <lineage>
        <taxon>Eukaryota</taxon>
        <taxon>Viridiplantae</taxon>
        <taxon>Streptophyta</taxon>
        <taxon>Embryophyta</taxon>
        <taxon>Tracheophyta</taxon>
        <taxon>Spermatophyta</taxon>
        <taxon>Magnoliopsida</taxon>
        <taxon>eudicotyledons</taxon>
        <taxon>Gunneridae</taxon>
        <taxon>Pentapetalae</taxon>
        <taxon>rosids</taxon>
        <taxon>malvids</taxon>
        <taxon>Brassicales</taxon>
        <taxon>Brassicaceae</taxon>
        <taxon>Brassiceae</taxon>
        <taxon>Brassica</taxon>
    </lineage>
</organism>
<reference evidence="1" key="1">
    <citation type="submission" date="2019-12" db="EMBL/GenBank/DDBJ databases">
        <title>Genome sequencing and annotation of Brassica cretica.</title>
        <authorList>
            <person name="Studholme D.J."/>
            <person name="Sarris P.F."/>
        </authorList>
    </citation>
    <scope>NUCLEOTIDE SEQUENCE</scope>
    <source>
        <strain evidence="1">PFS-001/15</strain>
        <tissue evidence="1">Leaf</tissue>
    </source>
</reference>
<proteinExistence type="predicted"/>
<gene>
    <name evidence="1" type="ORF">F2Q68_00001382</name>
</gene>
<name>A0A8S9JHS2_BRACR</name>
<feature type="non-terminal residue" evidence="1">
    <location>
        <position position="1"/>
    </location>
</feature>